<keyword evidence="3 4" id="KW-0732">Signal</keyword>
<sequence>MTTTPRLPKLLGKPLGKTLALAALPLAMAAAQAQAQSYEMVIATQLPESLSNNEIYPALVHFKNRVEAQTDGDLAVTLFGGGQLGSEVENGTEVQGGRTLQSTIMSAGAMSSFYPDYQMVTAPFLFTSWRQAWAFFDGEWFADFMAGTREAANMRYLGTFDDGGGFVAFTNNVRLIETVEDLEGLNIRTEENPAHVAIMRALGASATPLPWGELITALETGLADGQFNAPVLNTTFNFDAVTDYTTLTGHVYNSAPWVVSESWYQELPEEYQGILVGAAREAIEISHGMSGALATASWVESCERFEACYLMPQAERERMAEIARPAWQAWIVDDFGMEAGRVEAFLGEVERVGRQVAEDDLRIYGQ</sequence>
<evidence type="ECO:0000313" key="6">
    <source>
        <dbReference type="Proteomes" id="UP001596411"/>
    </source>
</evidence>
<dbReference type="EMBL" id="JBHSZP010000026">
    <property type="protein sequence ID" value="MFC7090445.1"/>
    <property type="molecule type" value="Genomic_DNA"/>
</dbReference>
<evidence type="ECO:0000256" key="2">
    <source>
        <dbReference type="ARBA" id="ARBA00022448"/>
    </source>
</evidence>
<comment type="caution">
    <text evidence="5">The sequence shown here is derived from an EMBL/GenBank/DDBJ whole genome shotgun (WGS) entry which is preliminary data.</text>
</comment>
<comment type="similarity">
    <text evidence="1">Belongs to the bacterial solute-binding protein 7 family.</text>
</comment>
<proteinExistence type="inferred from homology"/>
<dbReference type="NCBIfam" id="NF037995">
    <property type="entry name" value="TRAP_S1"/>
    <property type="match status" value="1"/>
</dbReference>
<dbReference type="RefSeq" id="WP_346060553.1">
    <property type="nucleotide sequence ID" value="NZ_BAAADR010000001.1"/>
</dbReference>
<evidence type="ECO:0000256" key="4">
    <source>
        <dbReference type="SAM" id="SignalP"/>
    </source>
</evidence>
<dbReference type="InterPro" id="IPR038404">
    <property type="entry name" value="TRAP_DctP_sf"/>
</dbReference>
<dbReference type="Gene3D" id="3.40.190.170">
    <property type="entry name" value="Bacterial extracellular solute-binding protein, family 7"/>
    <property type="match status" value="1"/>
</dbReference>
<evidence type="ECO:0000313" key="5">
    <source>
        <dbReference type="EMBL" id="MFC7090445.1"/>
    </source>
</evidence>
<dbReference type="PANTHER" id="PTHR33376:SF7">
    <property type="entry name" value="C4-DICARBOXYLATE-BINDING PROTEIN DCTB"/>
    <property type="match status" value="1"/>
</dbReference>
<name>A0ABW2EWR8_9GAMM</name>
<reference evidence="6" key="1">
    <citation type="journal article" date="2019" name="Int. J. Syst. Evol. Microbiol.">
        <title>The Global Catalogue of Microorganisms (GCM) 10K type strain sequencing project: providing services to taxonomists for standard genome sequencing and annotation.</title>
        <authorList>
            <consortium name="The Broad Institute Genomics Platform"/>
            <consortium name="The Broad Institute Genome Sequencing Center for Infectious Disease"/>
            <person name="Wu L."/>
            <person name="Ma J."/>
        </authorList>
    </citation>
    <scope>NUCLEOTIDE SEQUENCE [LARGE SCALE GENOMIC DNA]</scope>
    <source>
        <strain evidence="6">CGMCC 1.13666</strain>
    </source>
</reference>
<gene>
    <name evidence="5" type="primary">dctP</name>
    <name evidence="5" type="ORF">ACFQH5_12885</name>
</gene>
<protein>
    <submittedName>
        <fullName evidence="5">TRAP transporter substrate-binding protein DctP</fullName>
    </submittedName>
</protein>
<feature type="chain" id="PRO_5046714529" evidence="4">
    <location>
        <begin position="36"/>
        <end position="366"/>
    </location>
</feature>
<dbReference type="Pfam" id="PF03480">
    <property type="entry name" value="DctP"/>
    <property type="match status" value="1"/>
</dbReference>
<feature type="signal peptide" evidence="4">
    <location>
        <begin position="1"/>
        <end position="35"/>
    </location>
</feature>
<accession>A0ABW2EWR8</accession>
<dbReference type="InterPro" id="IPR018389">
    <property type="entry name" value="DctP_fam"/>
</dbReference>
<keyword evidence="6" id="KW-1185">Reference proteome</keyword>
<evidence type="ECO:0000256" key="3">
    <source>
        <dbReference type="ARBA" id="ARBA00022729"/>
    </source>
</evidence>
<dbReference type="Proteomes" id="UP001596411">
    <property type="component" value="Unassembled WGS sequence"/>
</dbReference>
<dbReference type="PANTHER" id="PTHR33376">
    <property type="match status" value="1"/>
</dbReference>
<keyword evidence="2" id="KW-0813">Transport</keyword>
<organism evidence="5 6">
    <name type="scientific">Halomonas salifodinae</name>
    <dbReference type="NCBI Taxonomy" id="438745"/>
    <lineage>
        <taxon>Bacteria</taxon>
        <taxon>Pseudomonadati</taxon>
        <taxon>Pseudomonadota</taxon>
        <taxon>Gammaproteobacteria</taxon>
        <taxon>Oceanospirillales</taxon>
        <taxon>Halomonadaceae</taxon>
        <taxon>Halomonas</taxon>
    </lineage>
</organism>
<evidence type="ECO:0000256" key="1">
    <source>
        <dbReference type="ARBA" id="ARBA00009023"/>
    </source>
</evidence>